<feature type="compositionally biased region" description="Basic and acidic residues" evidence="1">
    <location>
        <begin position="14"/>
        <end position="31"/>
    </location>
</feature>
<dbReference type="AlphaFoldDB" id="S9UQ85"/>
<reference evidence="2 3" key="1">
    <citation type="journal article" date="2013" name="PLoS ONE">
        <title>Predicting the Proteins of Angomonas deanei, Strigomonas culicis and Their Respective Endosymbionts Reveals New Aspects of the Trypanosomatidae Family.</title>
        <authorList>
            <person name="Motta M.C."/>
            <person name="Martins A.C."/>
            <person name="de Souza S.S."/>
            <person name="Catta-Preta C.M."/>
            <person name="Silva R."/>
            <person name="Klein C.C."/>
            <person name="de Almeida L.G."/>
            <person name="de Lima Cunha O."/>
            <person name="Ciapina L.P."/>
            <person name="Brocchi M."/>
            <person name="Colabardini A.C."/>
            <person name="de Araujo Lima B."/>
            <person name="Machado C.R."/>
            <person name="de Almeida Soares C.M."/>
            <person name="Probst C.M."/>
            <person name="de Menezes C.B."/>
            <person name="Thompson C.E."/>
            <person name="Bartholomeu D.C."/>
            <person name="Gradia D.F."/>
            <person name="Pavoni D.P."/>
            <person name="Grisard E.C."/>
            <person name="Fantinatti-Garboggini F."/>
            <person name="Marchini F.K."/>
            <person name="Rodrigues-Luiz G.F."/>
            <person name="Wagner G."/>
            <person name="Goldman G.H."/>
            <person name="Fietto J.L."/>
            <person name="Elias M.C."/>
            <person name="Goldman M.H."/>
            <person name="Sagot M.F."/>
            <person name="Pereira M."/>
            <person name="Stoco P.H."/>
            <person name="de Mendonca-Neto R.P."/>
            <person name="Teixeira S.M."/>
            <person name="Maciel T.E."/>
            <person name="de Oliveira Mendes T.A."/>
            <person name="Urmenyi T.P."/>
            <person name="de Souza W."/>
            <person name="Schenkman S."/>
            <person name="de Vasconcelos A.T."/>
        </authorList>
    </citation>
    <scope>NUCLEOTIDE SEQUENCE [LARGE SCALE GENOMIC DNA]</scope>
</reference>
<evidence type="ECO:0000313" key="2">
    <source>
        <dbReference type="EMBL" id="EPY16806.1"/>
    </source>
</evidence>
<accession>S9UQ85</accession>
<feature type="compositionally biased region" description="Basic and acidic residues" evidence="1">
    <location>
        <begin position="49"/>
        <end position="73"/>
    </location>
</feature>
<dbReference type="Proteomes" id="UP000015354">
    <property type="component" value="Unassembled WGS sequence"/>
</dbReference>
<proteinExistence type="predicted"/>
<evidence type="ECO:0000256" key="1">
    <source>
        <dbReference type="SAM" id="MobiDB-lite"/>
    </source>
</evidence>
<evidence type="ECO:0000313" key="3">
    <source>
        <dbReference type="Proteomes" id="UP000015354"/>
    </source>
</evidence>
<organism evidence="2 3">
    <name type="scientific">Strigomonas culicis</name>
    <dbReference type="NCBI Taxonomy" id="28005"/>
    <lineage>
        <taxon>Eukaryota</taxon>
        <taxon>Discoba</taxon>
        <taxon>Euglenozoa</taxon>
        <taxon>Kinetoplastea</taxon>
        <taxon>Metakinetoplastina</taxon>
        <taxon>Trypanosomatida</taxon>
        <taxon>Trypanosomatidae</taxon>
        <taxon>Strigomonadinae</taxon>
        <taxon>Strigomonas</taxon>
    </lineage>
</organism>
<sequence>MTTSEWLRLNLKSASKEEERKRSAEERKKESNAPFFPPSALLSRSRQRREREHRVTGPQSRSHEQTESKKEVQEWTLEQTTDATDRRLYPSFPLFFSDWVL</sequence>
<comment type="caution">
    <text evidence="2">The sequence shown here is derived from an EMBL/GenBank/DDBJ whole genome shotgun (WGS) entry which is preliminary data.</text>
</comment>
<protein>
    <submittedName>
        <fullName evidence="2">Uncharacterized protein</fullName>
    </submittedName>
</protein>
<feature type="region of interest" description="Disordered" evidence="1">
    <location>
        <begin position="1"/>
        <end position="80"/>
    </location>
</feature>
<name>S9UQ85_9TRYP</name>
<dbReference type="EMBL" id="ATMH01010870">
    <property type="protein sequence ID" value="EPY16806.1"/>
    <property type="molecule type" value="Genomic_DNA"/>
</dbReference>
<keyword evidence="3" id="KW-1185">Reference proteome</keyword>
<gene>
    <name evidence="2" type="ORF">STCU_10979</name>
</gene>